<dbReference type="Proteomes" id="UP000887565">
    <property type="component" value="Unplaced"/>
</dbReference>
<dbReference type="Pfam" id="PF00209">
    <property type="entry name" value="SNF"/>
    <property type="match status" value="1"/>
</dbReference>
<keyword evidence="2" id="KW-0813">Transport</keyword>
<dbReference type="InterPro" id="IPR000175">
    <property type="entry name" value="Na/ntran_symport"/>
</dbReference>
<keyword evidence="6 7" id="KW-0472">Membrane</keyword>
<evidence type="ECO:0000256" key="7">
    <source>
        <dbReference type="SAM" id="Phobius"/>
    </source>
</evidence>
<evidence type="ECO:0000256" key="4">
    <source>
        <dbReference type="ARBA" id="ARBA00022847"/>
    </source>
</evidence>
<reference evidence="9" key="1">
    <citation type="submission" date="2022-11" db="UniProtKB">
        <authorList>
            <consortium name="WormBaseParasite"/>
        </authorList>
    </citation>
    <scope>IDENTIFICATION</scope>
</reference>
<organism evidence="8 9">
    <name type="scientific">Romanomermis culicivorax</name>
    <name type="common">Nematode worm</name>
    <dbReference type="NCBI Taxonomy" id="13658"/>
    <lineage>
        <taxon>Eukaryota</taxon>
        <taxon>Metazoa</taxon>
        <taxon>Ecdysozoa</taxon>
        <taxon>Nematoda</taxon>
        <taxon>Enoplea</taxon>
        <taxon>Dorylaimia</taxon>
        <taxon>Mermithida</taxon>
        <taxon>Mermithoidea</taxon>
        <taxon>Mermithidae</taxon>
        <taxon>Romanomermis</taxon>
    </lineage>
</organism>
<comment type="subcellular location">
    <subcellularLocation>
        <location evidence="1">Membrane</location>
        <topology evidence="1">Multi-pass membrane protein</topology>
    </subcellularLocation>
</comment>
<name>A0A915LB28_ROMCU</name>
<evidence type="ECO:0000256" key="2">
    <source>
        <dbReference type="ARBA" id="ARBA00022448"/>
    </source>
</evidence>
<feature type="transmembrane region" description="Helical" evidence="7">
    <location>
        <begin position="23"/>
        <end position="44"/>
    </location>
</feature>
<evidence type="ECO:0000256" key="3">
    <source>
        <dbReference type="ARBA" id="ARBA00022692"/>
    </source>
</evidence>
<keyword evidence="5 7" id="KW-1133">Transmembrane helix</keyword>
<evidence type="ECO:0000256" key="5">
    <source>
        <dbReference type="ARBA" id="ARBA00022989"/>
    </source>
</evidence>
<evidence type="ECO:0000256" key="6">
    <source>
        <dbReference type="ARBA" id="ARBA00023136"/>
    </source>
</evidence>
<accession>A0A915LB28</accession>
<sequence>MLGLRNFDNLIDVSVEKPGRIQWQLAVSLLAVYLICYFSLWKGIKMSGKVTRRL</sequence>
<keyword evidence="3 7" id="KW-0812">Transmembrane</keyword>
<dbReference type="WBParaSite" id="nRc.2.0.1.t48047-RA">
    <property type="protein sequence ID" value="nRc.2.0.1.t48047-RA"/>
    <property type="gene ID" value="nRc.2.0.1.g48047"/>
</dbReference>
<dbReference type="SUPFAM" id="SSF161070">
    <property type="entry name" value="SNF-like"/>
    <property type="match status" value="1"/>
</dbReference>
<evidence type="ECO:0000256" key="1">
    <source>
        <dbReference type="ARBA" id="ARBA00004141"/>
    </source>
</evidence>
<dbReference type="AlphaFoldDB" id="A0A915LB28"/>
<evidence type="ECO:0000313" key="9">
    <source>
        <dbReference type="WBParaSite" id="nRc.2.0.1.t48047-RA"/>
    </source>
</evidence>
<dbReference type="InterPro" id="IPR037272">
    <property type="entry name" value="SNS_sf"/>
</dbReference>
<keyword evidence="4" id="KW-0769">Symport</keyword>
<keyword evidence="8" id="KW-1185">Reference proteome</keyword>
<evidence type="ECO:0000313" key="8">
    <source>
        <dbReference type="Proteomes" id="UP000887565"/>
    </source>
</evidence>
<protein>
    <submittedName>
        <fullName evidence="9">ATP synthase F0 subunit 8</fullName>
    </submittedName>
</protein>
<proteinExistence type="predicted"/>
<dbReference type="GO" id="GO:0016020">
    <property type="term" value="C:membrane"/>
    <property type="evidence" value="ECO:0007669"/>
    <property type="project" value="UniProtKB-SubCell"/>
</dbReference>
<dbReference type="GO" id="GO:0015293">
    <property type="term" value="F:symporter activity"/>
    <property type="evidence" value="ECO:0007669"/>
    <property type="project" value="UniProtKB-KW"/>
</dbReference>